<evidence type="ECO:0000259" key="3">
    <source>
        <dbReference type="Pfam" id="PF13362"/>
    </source>
</evidence>
<protein>
    <submittedName>
        <fullName evidence="4">Inner membrane protein</fullName>
    </submittedName>
</protein>
<evidence type="ECO:0000259" key="2">
    <source>
        <dbReference type="Pfam" id="PF08707"/>
    </source>
</evidence>
<comment type="caution">
    <text evidence="4">The sequence shown here is derived from an EMBL/GenBank/DDBJ whole genome shotgun (WGS) entry which is preliminary data.</text>
</comment>
<dbReference type="Proteomes" id="UP000054911">
    <property type="component" value="Unassembled WGS sequence"/>
</dbReference>
<keyword evidence="5" id="KW-1185">Reference proteome</keyword>
<dbReference type="STRING" id="1777141.AWB80_08304"/>
<sequence>MSTVFDNHQRILEALSFIPPDVDRDVWFRVAASLKHEEGDAGFETFDRWSQGSPNYVAADARDTWRSIRPDGGITIATLFAIAKRYGYNPRAKAAIVVDPVEVERRRAERDARAQGEEQQRAKDRKHAASLALAIIEKSCLARDDHPYLLRKGVTAVGTLRELDVQKLRTLIGYHPQSGGAQLEGRILIAPVMIDGAVTTVEMIDAQGRKSALVGGAKAGGGWFVSAIPQDCDRILIAEGVATALSAHLCTGHATVAALSAGNLLKIAQAMRASYANAEITVLADLGNGQQKAVQAARAVNGTVALPEFGDKSSEDETDFNDMHTRFGATAVAVQIAKAAKPDGGDQPDKGCVPRGFSISKEGVFYTDDDDTPHWICSPLRVSALVRDRASENWGRLLEWKDADHQPHSWAMPMEMLRSDGADMRGELARLGLDISPSFRARNKLTEYVTTAKPKARGQCVTRTGWHNGAFVFPDRTIGKSDERVIFQSEVVMRTYSQAGTLEEWKRDVAAYCSGNSRMLVAVSTAFAGMMLAYSGQESGGLNLVGDSSTGKTTALRAACSVYGGPDYMQRWRATSNGLEGLAALHNDTLLVLDELAQVDPREAGEIAYMLANGTGKARAGRTGSARARQSWRLLFLSAGEIGLAQHMQAGGKKAKAGQEVRLVEIPADATQGFGLFESLHGQSGGAQLSALINEGCARSYGVAAIETLNAIAREPDVIEQYLRQETAKLLAQQLPADANGQAHRVCQRLALIGLAGEYATDQGITGWQPGEALEASATCFRAWLENRGCAGNHEQGAILSHVKAFFEAHEESRFTDFNDVSERPTINRAGFRRKGDAGVEYLVFPEIFKREVCNGFDARSVAKTLVCAGWIRPSADGRSVRAERIPDKGPTKVYVFTSEMWKYPLPT</sequence>
<dbReference type="InterPro" id="IPR034154">
    <property type="entry name" value="TOPRIM_DnaG/twinkle"/>
</dbReference>
<accession>A0A158E5R8</accession>
<dbReference type="GO" id="GO:0016817">
    <property type="term" value="F:hydrolase activity, acting on acid anhydrides"/>
    <property type="evidence" value="ECO:0007669"/>
    <property type="project" value="InterPro"/>
</dbReference>
<reference evidence="4" key="1">
    <citation type="submission" date="2016-01" db="EMBL/GenBank/DDBJ databases">
        <authorList>
            <person name="Peeters C."/>
        </authorList>
    </citation>
    <scope>NUCLEOTIDE SEQUENCE [LARGE SCALE GENOMIC DNA]</scope>
    <source>
        <strain evidence="4">LMG 29323</strain>
    </source>
</reference>
<dbReference type="OrthoDB" id="784829at2"/>
<dbReference type="EMBL" id="FCOE02000076">
    <property type="protein sequence ID" value="SAL02212.1"/>
    <property type="molecule type" value="Genomic_DNA"/>
</dbReference>
<name>A0A158E5R8_9BURK</name>
<dbReference type="AlphaFoldDB" id="A0A158E5R8"/>
<proteinExistence type="predicted"/>
<feature type="domain" description="DUF927" evidence="1">
    <location>
        <begin position="360"/>
        <end position="630"/>
    </location>
</feature>
<dbReference type="InterPro" id="IPR006171">
    <property type="entry name" value="TOPRIM_dom"/>
</dbReference>
<organism evidence="4 5">
    <name type="scientific">Caballeronia pedi</name>
    <dbReference type="NCBI Taxonomy" id="1777141"/>
    <lineage>
        <taxon>Bacteria</taxon>
        <taxon>Pseudomonadati</taxon>
        <taxon>Pseudomonadota</taxon>
        <taxon>Betaproteobacteria</taxon>
        <taxon>Burkholderiales</taxon>
        <taxon>Burkholderiaceae</taxon>
        <taxon>Caballeronia</taxon>
    </lineage>
</organism>
<dbReference type="InterPro" id="IPR014819">
    <property type="entry name" value="PriCT_2"/>
</dbReference>
<dbReference type="Pfam" id="PF06048">
    <property type="entry name" value="DUF927"/>
    <property type="match status" value="1"/>
</dbReference>
<gene>
    <name evidence="4" type="ORF">AWB80_08304</name>
</gene>
<feature type="domain" description="Toprim" evidence="3">
    <location>
        <begin position="235"/>
        <end position="328"/>
    </location>
</feature>
<dbReference type="CDD" id="cd01029">
    <property type="entry name" value="TOPRIM_primases"/>
    <property type="match status" value="1"/>
</dbReference>
<dbReference type="RefSeq" id="WP_061180453.1">
    <property type="nucleotide sequence ID" value="NZ_FCOE02000076.1"/>
</dbReference>
<evidence type="ECO:0000313" key="4">
    <source>
        <dbReference type="EMBL" id="SAL02212.1"/>
    </source>
</evidence>
<evidence type="ECO:0000313" key="5">
    <source>
        <dbReference type="Proteomes" id="UP000054911"/>
    </source>
</evidence>
<evidence type="ECO:0000259" key="1">
    <source>
        <dbReference type="Pfam" id="PF06048"/>
    </source>
</evidence>
<dbReference type="InterPro" id="IPR009270">
    <property type="entry name" value="DUF927"/>
</dbReference>
<dbReference type="Pfam" id="PF08707">
    <property type="entry name" value="PriCT_2"/>
    <property type="match status" value="1"/>
</dbReference>
<dbReference type="Pfam" id="PF13362">
    <property type="entry name" value="Toprim_3"/>
    <property type="match status" value="1"/>
</dbReference>
<feature type="domain" description="Primase C-terminal 2" evidence="2">
    <location>
        <begin position="12"/>
        <end position="83"/>
    </location>
</feature>